<dbReference type="NCBIfam" id="TIGR03071">
    <property type="entry name" value="couple_hipA"/>
    <property type="match status" value="1"/>
</dbReference>
<dbReference type="InterPro" id="IPR052028">
    <property type="entry name" value="HipA_Ser/Thr_kinase"/>
</dbReference>
<sequence>MNTELTQVRSADVWKAGHRAGVLQRTDGGGVVFQYLPGYLSEHRPAVATTLPLTSEPVHAPQGALPPFFAGLLPEGRRFSMLARSLKTSSDDELTLLLAVGHDTPGDVVVVPSGQTPQEPQPLIRGPFEEEDFAALLPRVDQISLPGVQAKASASMVTFPVSGSDARWILKLNPAEYPRLVENEAVHLTAARGLGLGVAEHALVRDKNGVPGLLVTRFDRLPSGGRLAFEDGAQVLGLAPANKYQPSSEEVVLALAAQARAPRIATRALYLHFLFAWLTGNGDAHAKNVGILDRGRGFEVAPVYDVPSTLPYRDTSLALPVDGRAKKLRRRHWDAFGAAIGLPPAAVKSAQRLALTAAAGADLAAVPFEGSPLHGAMREIRARRSELETA</sequence>
<feature type="domain" description="HipA-like C-terminal" evidence="4">
    <location>
        <begin position="143"/>
        <end position="353"/>
    </location>
</feature>
<dbReference type="RefSeq" id="WP_309850233.1">
    <property type="nucleotide sequence ID" value="NZ_BAAAIU010000041.1"/>
</dbReference>
<dbReference type="PANTHER" id="PTHR37419:SF1">
    <property type="entry name" value="SERINE_THREONINE-PROTEIN KINASE TOXIN HIPA"/>
    <property type="match status" value="1"/>
</dbReference>
<feature type="domain" description="HipA N-terminal subdomain 1" evidence="5">
    <location>
        <begin position="11"/>
        <end position="110"/>
    </location>
</feature>
<keyword evidence="7" id="KW-1185">Reference proteome</keyword>
<dbReference type="Pfam" id="PF07804">
    <property type="entry name" value="HipA_C"/>
    <property type="match status" value="1"/>
</dbReference>
<dbReference type="EC" id="2.7.11.1" evidence="6"/>
<evidence type="ECO:0000313" key="7">
    <source>
        <dbReference type="Proteomes" id="UP001247307"/>
    </source>
</evidence>
<evidence type="ECO:0000313" key="6">
    <source>
        <dbReference type="EMBL" id="MDR6891915.1"/>
    </source>
</evidence>
<comment type="similarity">
    <text evidence="1">Belongs to the HipA Ser/Thr kinase family.</text>
</comment>
<accession>A0AAE3YEU6</accession>
<evidence type="ECO:0000256" key="2">
    <source>
        <dbReference type="ARBA" id="ARBA00022679"/>
    </source>
</evidence>
<evidence type="ECO:0000256" key="3">
    <source>
        <dbReference type="ARBA" id="ARBA00022777"/>
    </source>
</evidence>
<dbReference type="GO" id="GO:0004674">
    <property type="term" value="F:protein serine/threonine kinase activity"/>
    <property type="evidence" value="ECO:0007669"/>
    <property type="project" value="UniProtKB-EC"/>
</dbReference>
<organism evidence="6 7">
    <name type="scientific">Falsarthrobacter nasiphocae</name>
    <dbReference type="NCBI Taxonomy" id="189863"/>
    <lineage>
        <taxon>Bacteria</taxon>
        <taxon>Bacillati</taxon>
        <taxon>Actinomycetota</taxon>
        <taxon>Actinomycetes</taxon>
        <taxon>Micrococcales</taxon>
        <taxon>Micrococcaceae</taxon>
        <taxon>Falsarthrobacter</taxon>
    </lineage>
</organism>
<gene>
    <name evidence="6" type="ORF">J2S35_000855</name>
</gene>
<proteinExistence type="inferred from homology"/>
<evidence type="ECO:0000256" key="1">
    <source>
        <dbReference type="ARBA" id="ARBA00010164"/>
    </source>
</evidence>
<dbReference type="EMBL" id="JAVDUI010000001">
    <property type="protein sequence ID" value="MDR6891915.1"/>
    <property type="molecule type" value="Genomic_DNA"/>
</dbReference>
<dbReference type="PANTHER" id="PTHR37419">
    <property type="entry name" value="SERINE/THREONINE-PROTEIN KINASE TOXIN HIPA"/>
    <property type="match status" value="1"/>
</dbReference>
<evidence type="ECO:0000259" key="5">
    <source>
        <dbReference type="Pfam" id="PF13657"/>
    </source>
</evidence>
<protein>
    <submittedName>
        <fullName evidence="6">Serine/threonine-protein kinase HipA</fullName>
        <ecNumber evidence="6">2.7.11.1</ecNumber>
    </submittedName>
</protein>
<evidence type="ECO:0000259" key="4">
    <source>
        <dbReference type="Pfam" id="PF07804"/>
    </source>
</evidence>
<name>A0AAE3YEU6_9MICC</name>
<reference evidence="6" key="1">
    <citation type="submission" date="2023-07" db="EMBL/GenBank/DDBJ databases">
        <title>Sequencing the genomes of 1000 actinobacteria strains.</title>
        <authorList>
            <person name="Klenk H.-P."/>
        </authorList>
    </citation>
    <scope>NUCLEOTIDE SEQUENCE</scope>
    <source>
        <strain evidence="6">DSM 13988</strain>
    </source>
</reference>
<dbReference type="AlphaFoldDB" id="A0AAE3YEU6"/>
<dbReference type="InterPro" id="IPR017508">
    <property type="entry name" value="HipA_N1"/>
</dbReference>
<comment type="caution">
    <text evidence="6">The sequence shown here is derived from an EMBL/GenBank/DDBJ whole genome shotgun (WGS) entry which is preliminary data.</text>
</comment>
<dbReference type="Proteomes" id="UP001247307">
    <property type="component" value="Unassembled WGS sequence"/>
</dbReference>
<dbReference type="InterPro" id="IPR012893">
    <property type="entry name" value="HipA-like_C"/>
</dbReference>
<dbReference type="Pfam" id="PF13657">
    <property type="entry name" value="Couple_hipA"/>
    <property type="match status" value="1"/>
</dbReference>
<keyword evidence="3 6" id="KW-0418">Kinase</keyword>
<keyword evidence="2 6" id="KW-0808">Transferase</keyword>
<dbReference type="GO" id="GO:0005829">
    <property type="term" value="C:cytosol"/>
    <property type="evidence" value="ECO:0007669"/>
    <property type="project" value="TreeGrafter"/>
</dbReference>